<evidence type="ECO:0000313" key="2">
    <source>
        <dbReference type="Proteomes" id="UP000323454"/>
    </source>
</evidence>
<keyword evidence="2" id="KW-1185">Reference proteome</keyword>
<reference evidence="1 2" key="2">
    <citation type="submission" date="2019-09" db="EMBL/GenBank/DDBJ databases">
        <authorList>
            <person name="Jin C."/>
        </authorList>
    </citation>
    <scope>NUCLEOTIDE SEQUENCE [LARGE SCALE GENOMIC DNA]</scope>
    <source>
        <strain evidence="1 2">AN110305</strain>
    </source>
</reference>
<organism evidence="1 2">
    <name type="scientific">Solihabitans fulvus</name>
    <dbReference type="NCBI Taxonomy" id="1892852"/>
    <lineage>
        <taxon>Bacteria</taxon>
        <taxon>Bacillati</taxon>
        <taxon>Actinomycetota</taxon>
        <taxon>Actinomycetes</taxon>
        <taxon>Pseudonocardiales</taxon>
        <taxon>Pseudonocardiaceae</taxon>
        <taxon>Solihabitans</taxon>
    </lineage>
</organism>
<reference evidence="1 2" key="1">
    <citation type="submission" date="2019-09" db="EMBL/GenBank/DDBJ databases">
        <title>Goodfellowia gen. nov., a new genus of the Pseudonocardineae related to Actinoalloteichus, containing Goodfellowia coeruleoviolacea gen. nov., comb. nov. gen. nov., comb. nov.</title>
        <authorList>
            <person name="Labeda D."/>
        </authorList>
    </citation>
    <scope>NUCLEOTIDE SEQUENCE [LARGE SCALE GENOMIC DNA]</scope>
    <source>
        <strain evidence="1 2">AN110305</strain>
    </source>
</reference>
<dbReference type="Proteomes" id="UP000323454">
    <property type="component" value="Unassembled WGS sequence"/>
</dbReference>
<dbReference type="EMBL" id="VUOB01000029">
    <property type="protein sequence ID" value="KAA2261288.1"/>
    <property type="molecule type" value="Genomic_DNA"/>
</dbReference>
<evidence type="ECO:0000313" key="1">
    <source>
        <dbReference type="EMBL" id="KAA2261288.1"/>
    </source>
</evidence>
<protein>
    <submittedName>
        <fullName evidence="1">Uncharacterized protein</fullName>
    </submittedName>
</protein>
<sequence length="320" mass="36323">MSDVELAIVENLKRLRKGHGVLSVDLDGRITQDFRQLFSATADSGDELRARLVAYLEDLVLPLPEQLTTVVRVALNLPPVVDRQRKLEQRKEHLAEQFCCDTRTIVRRIDEAFDLMAHNAVRDHGMIVALGARDQGWYVDVFDAVLRLDQPAPEAIERSTIVVTARNLDRIVTSTDVPRHPEDRGTNRGLSRELMFGGLLEDSAQSSPTHFRTAITLPRTLGKDSRHTYCLISRIPEGQPMAPHYVCVPDRACRHFTLLVRFHSERVPARVWKLDGVPYRTIDERIPTSDLLVPDRAAEVSAQFRDLKPNHGYGIQWSDE</sequence>
<comment type="caution">
    <text evidence="1">The sequence shown here is derived from an EMBL/GenBank/DDBJ whole genome shotgun (WGS) entry which is preliminary data.</text>
</comment>
<name>A0A5B2XC54_9PSEU</name>
<dbReference type="AlphaFoldDB" id="A0A5B2XC54"/>
<proteinExistence type="predicted"/>
<dbReference type="OrthoDB" id="3805675at2"/>
<dbReference type="RefSeq" id="WP_149850691.1">
    <property type="nucleotide sequence ID" value="NZ_VUOB01000029.1"/>
</dbReference>
<gene>
    <name evidence="1" type="ORF">F0L68_17705</name>
</gene>
<accession>A0A5B2XC54</accession>